<evidence type="ECO:0000256" key="6">
    <source>
        <dbReference type="RuleBase" id="RU361200"/>
    </source>
</evidence>
<dbReference type="InterPro" id="IPR005875">
    <property type="entry name" value="PurK"/>
</dbReference>
<keyword evidence="2 5" id="KW-0547">Nucleotide-binding</keyword>
<comment type="caution">
    <text evidence="8">The sequence shown here is derived from an EMBL/GenBank/DDBJ whole genome shotgun (WGS) entry which is preliminary data.</text>
</comment>
<name>A0A4Q7NXL7_9FIRM</name>
<evidence type="ECO:0000256" key="5">
    <source>
        <dbReference type="HAMAP-Rule" id="MF_01928"/>
    </source>
</evidence>
<dbReference type="InterPro" id="IPR003135">
    <property type="entry name" value="ATP-grasp_carboxylate-amine"/>
</dbReference>
<dbReference type="EC" id="6.3.4.18" evidence="5 6"/>
<comment type="catalytic activity">
    <reaction evidence="5 6">
        <text>5-amino-1-(5-phospho-beta-D-ribosyl)imidazole + hydrogencarbonate + ATP = 5-carboxyamino-1-(5-phospho-D-ribosyl)imidazole + ADP + phosphate + 2 H(+)</text>
        <dbReference type="Rhea" id="RHEA:19317"/>
        <dbReference type="ChEBI" id="CHEBI:15378"/>
        <dbReference type="ChEBI" id="CHEBI:17544"/>
        <dbReference type="ChEBI" id="CHEBI:30616"/>
        <dbReference type="ChEBI" id="CHEBI:43474"/>
        <dbReference type="ChEBI" id="CHEBI:58730"/>
        <dbReference type="ChEBI" id="CHEBI:137981"/>
        <dbReference type="ChEBI" id="CHEBI:456216"/>
        <dbReference type="EC" id="6.3.4.18"/>
    </reaction>
</comment>
<dbReference type="SUPFAM" id="SSF51246">
    <property type="entry name" value="Rudiment single hybrid motif"/>
    <property type="match status" value="1"/>
</dbReference>
<dbReference type="GO" id="GO:0005524">
    <property type="term" value="F:ATP binding"/>
    <property type="evidence" value="ECO:0007669"/>
    <property type="project" value="UniProtKB-UniRule"/>
</dbReference>
<dbReference type="PANTHER" id="PTHR11609:SF5">
    <property type="entry name" value="PHOSPHORIBOSYLAMINOIMIDAZOLE CARBOXYLASE"/>
    <property type="match status" value="1"/>
</dbReference>
<dbReference type="GO" id="GO:0034028">
    <property type="term" value="F:5-(carboxyamino)imidazole ribonucleotide synthase activity"/>
    <property type="evidence" value="ECO:0007669"/>
    <property type="project" value="UniProtKB-UniRule"/>
</dbReference>
<dbReference type="PANTHER" id="PTHR11609">
    <property type="entry name" value="PURINE BIOSYNTHESIS PROTEIN 6/7, PUR6/7"/>
    <property type="match status" value="1"/>
</dbReference>
<evidence type="ECO:0000256" key="2">
    <source>
        <dbReference type="ARBA" id="ARBA00022741"/>
    </source>
</evidence>
<evidence type="ECO:0000313" key="8">
    <source>
        <dbReference type="EMBL" id="RZS92141.1"/>
    </source>
</evidence>
<feature type="binding site" evidence="5">
    <location>
        <position position="101"/>
    </location>
    <ligand>
        <name>ATP</name>
        <dbReference type="ChEBI" id="CHEBI:30616"/>
    </ligand>
</feature>
<dbReference type="EMBL" id="SGXF01000010">
    <property type="protein sequence ID" value="RZS92141.1"/>
    <property type="molecule type" value="Genomic_DNA"/>
</dbReference>
<reference evidence="8 9" key="1">
    <citation type="submission" date="2019-02" db="EMBL/GenBank/DDBJ databases">
        <title>Genomic Encyclopedia of Type Strains, Phase IV (KMG-IV): sequencing the most valuable type-strain genomes for metagenomic binning, comparative biology and taxonomic classification.</title>
        <authorList>
            <person name="Goeker M."/>
        </authorList>
    </citation>
    <scope>NUCLEOTIDE SEQUENCE [LARGE SCALE GENOMIC DNA]</scope>
    <source>
        <strain evidence="8 9">DSM 29486</strain>
    </source>
</reference>
<dbReference type="SUPFAM" id="SSF56059">
    <property type="entry name" value="Glutathione synthetase ATP-binding domain-like"/>
    <property type="match status" value="1"/>
</dbReference>
<keyword evidence="3 5" id="KW-0658">Purine biosynthesis</keyword>
<dbReference type="InterPro" id="IPR040686">
    <property type="entry name" value="PurK_C"/>
</dbReference>
<feature type="binding site" evidence="5">
    <location>
        <position position="141"/>
    </location>
    <ligand>
        <name>ATP</name>
        <dbReference type="ChEBI" id="CHEBI:30616"/>
    </ligand>
</feature>
<dbReference type="InterPro" id="IPR013815">
    <property type="entry name" value="ATP_grasp_subdomain_1"/>
</dbReference>
<dbReference type="PROSITE" id="PS50975">
    <property type="entry name" value="ATP_GRASP"/>
    <property type="match status" value="1"/>
</dbReference>
<dbReference type="UniPathway" id="UPA00074">
    <property type="reaction ID" value="UER00942"/>
</dbReference>
<proteinExistence type="inferred from homology"/>
<feature type="domain" description="ATP-grasp" evidence="7">
    <location>
        <begin position="105"/>
        <end position="293"/>
    </location>
</feature>
<accession>A0A4Q7NXL7</accession>
<dbReference type="GO" id="GO:0046872">
    <property type="term" value="F:metal ion binding"/>
    <property type="evidence" value="ECO:0007669"/>
    <property type="project" value="InterPro"/>
</dbReference>
<feature type="binding site" evidence="5">
    <location>
        <begin position="263"/>
        <end position="264"/>
    </location>
    <ligand>
        <name>ATP</name>
        <dbReference type="ChEBI" id="CHEBI:30616"/>
    </ligand>
</feature>
<feature type="binding site" evidence="5">
    <location>
        <position position="186"/>
    </location>
    <ligand>
        <name>ATP</name>
        <dbReference type="ChEBI" id="CHEBI:30616"/>
    </ligand>
</feature>
<evidence type="ECO:0000256" key="3">
    <source>
        <dbReference type="ARBA" id="ARBA00022755"/>
    </source>
</evidence>
<comment type="similarity">
    <text evidence="5 6">Belongs to the PurK/PurT family.</text>
</comment>
<dbReference type="InterPro" id="IPR011761">
    <property type="entry name" value="ATP-grasp"/>
</dbReference>
<dbReference type="NCBIfam" id="TIGR01161">
    <property type="entry name" value="purK"/>
    <property type="match status" value="1"/>
</dbReference>
<dbReference type="Pfam" id="PF17769">
    <property type="entry name" value="PurK_C"/>
    <property type="match status" value="1"/>
</dbReference>
<dbReference type="GO" id="GO:0004638">
    <property type="term" value="F:phosphoribosylaminoimidazole carboxylase activity"/>
    <property type="evidence" value="ECO:0007669"/>
    <property type="project" value="InterPro"/>
</dbReference>
<protein>
    <recommendedName>
        <fullName evidence="5 6">N5-carboxyaminoimidazole ribonucleotide synthase</fullName>
        <shortName evidence="5 6">N5-CAIR synthase</shortName>
        <ecNumber evidence="5 6">6.3.4.18</ecNumber>
    </recommendedName>
    <alternativeName>
        <fullName evidence="5 6">5-(carboxyamino)imidazole ribonucleotide synthetase</fullName>
    </alternativeName>
</protein>
<dbReference type="Pfam" id="PF22660">
    <property type="entry name" value="RS_preATP-grasp-like"/>
    <property type="match status" value="1"/>
</dbReference>
<dbReference type="NCBIfam" id="NF004676">
    <property type="entry name" value="PRK06019.1-2"/>
    <property type="match status" value="1"/>
</dbReference>
<dbReference type="OrthoDB" id="9804625at2"/>
<gene>
    <name evidence="5 6" type="primary">purK</name>
    <name evidence="8" type="ORF">EV209_3264</name>
</gene>
<dbReference type="NCBIfam" id="NF004675">
    <property type="entry name" value="PRK06019.1-1"/>
    <property type="match status" value="1"/>
</dbReference>
<keyword evidence="1 5" id="KW-0436">Ligase</keyword>
<dbReference type="Gene3D" id="3.40.50.20">
    <property type="match status" value="1"/>
</dbReference>
<dbReference type="GO" id="GO:0006189">
    <property type="term" value="P:'de novo' IMP biosynthetic process"/>
    <property type="evidence" value="ECO:0007669"/>
    <property type="project" value="UniProtKB-UniRule"/>
</dbReference>
<comment type="pathway">
    <text evidence="5 6">Purine metabolism; IMP biosynthesis via de novo pathway; 5-amino-1-(5-phospho-D-ribosyl)imidazole-4-carboxylate from 5-amino-1-(5-phospho-D-ribosyl)imidazole (N5-CAIR route): step 1/2.</text>
</comment>
<dbReference type="Gene3D" id="3.30.1490.20">
    <property type="entry name" value="ATP-grasp fold, A domain"/>
    <property type="match status" value="1"/>
</dbReference>
<keyword evidence="4 5" id="KW-0067">ATP-binding</keyword>
<comment type="function">
    <text evidence="6">Catalyzes the ATP-dependent conversion of 5-aminoimidazole ribonucleotide (AIR) and HCO(3)- to N5-carboxyaminoimidazole ribonucleotide (N5-CAIR).</text>
</comment>
<dbReference type="InterPro" id="IPR016185">
    <property type="entry name" value="PreATP-grasp_dom_sf"/>
</dbReference>
<dbReference type="HAMAP" id="MF_01928">
    <property type="entry name" value="PurK"/>
    <property type="match status" value="1"/>
</dbReference>
<organism evidence="8 9">
    <name type="scientific">Cuneatibacter caecimuris</name>
    <dbReference type="NCBI Taxonomy" id="1796618"/>
    <lineage>
        <taxon>Bacteria</taxon>
        <taxon>Bacillati</taxon>
        <taxon>Bacillota</taxon>
        <taxon>Clostridia</taxon>
        <taxon>Lachnospirales</taxon>
        <taxon>Lachnospiraceae</taxon>
        <taxon>Cuneatibacter</taxon>
    </lineage>
</organism>
<dbReference type="InterPro" id="IPR011054">
    <property type="entry name" value="Rudment_hybrid_motif"/>
</dbReference>
<dbReference type="SUPFAM" id="SSF52440">
    <property type="entry name" value="PreATP-grasp domain"/>
    <property type="match status" value="1"/>
</dbReference>
<evidence type="ECO:0000256" key="4">
    <source>
        <dbReference type="ARBA" id="ARBA00022840"/>
    </source>
</evidence>
<comment type="function">
    <text evidence="5">Catalyzes the ATP-dependent conversion of 5-aminoimidazole ribonucleotide (AIR) and HCO(3)(-) to N5-carboxyaminoimidazole ribonucleotide (N5-CAIR).</text>
</comment>
<dbReference type="Proteomes" id="UP000292927">
    <property type="component" value="Unassembled WGS sequence"/>
</dbReference>
<sequence>MKKIGIIGGGQLGKMMILDAKRLDYQFMILDPAPDCPAHSIADVHIVADFDDVDAILRLAAKVDVVTYEFEHISLAALQKLETMGHKVYPSAATLEHIQNKYRQKVWLEKHHLPVPQFIRVESVSDISQAERQFGYPLILKTCTGGYDGKGNAVIRNASEIEPAYQALGAGRLPLMVEECVPFTKEVSVLACRSTNGEKAVFPVAENVHKNSILDETTVPADISGATAKEAMEVAAACLDAFDACGMLCVELFVTPEGHVLVNELAPRPHNSGHYTIEGCYTSQYEQHIRAILGLPLGNTGLIRPTAMKNLIGDRSGRAEVSGLETAYQNPDVKIHIYGKSAVKPGRKMGHITATAETIEEALRQVRCAHQAITIGEEEEKQ</sequence>
<keyword evidence="9" id="KW-1185">Reference proteome</keyword>
<feature type="binding site" evidence="5">
    <location>
        <begin position="178"/>
        <end position="181"/>
    </location>
    <ligand>
        <name>ATP</name>
        <dbReference type="ChEBI" id="CHEBI:30616"/>
    </ligand>
</feature>
<comment type="subunit">
    <text evidence="5 6">Homodimer.</text>
</comment>
<feature type="binding site" evidence="5">
    <location>
        <position position="209"/>
    </location>
    <ligand>
        <name>ATP</name>
        <dbReference type="ChEBI" id="CHEBI:30616"/>
    </ligand>
</feature>
<dbReference type="NCBIfam" id="NF004679">
    <property type="entry name" value="PRK06019.1-5"/>
    <property type="match status" value="1"/>
</dbReference>
<dbReference type="InterPro" id="IPR054350">
    <property type="entry name" value="PurT/PurK_preATP-grasp"/>
</dbReference>
<dbReference type="FunFam" id="3.30.470.20:FF:000029">
    <property type="entry name" value="N5-carboxyaminoimidazole ribonucleotide synthase"/>
    <property type="match status" value="1"/>
</dbReference>
<dbReference type="AlphaFoldDB" id="A0A4Q7NXL7"/>
<dbReference type="Pfam" id="PF02222">
    <property type="entry name" value="ATP-grasp"/>
    <property type="match status" value="1"/>
</dbReference>
<evidence type="ECO:0000256" key="1">
    <source>
        <dbReference type="ARBA" id="ARBA00022598"/>
    </source>
</evidence>
<evidence type="ECO:0000259" key="7">
    <source>
        <dbReference type="PROSITE" id="PS50975"/>
    </source>
</evidence>
<dbReference type="RefSeq" id="WP_130436446.1">
    <property type="nucleotide sequence ID" value="NZ_SGXF01000010.1"/>
</dbReference>
<dbReference type="Gene3D" id="3.30.470.20">
    <property type="entry name" value="ATP-grasp fold, B domain"/>
    <property type="match status" value="1"/>
</dbReference>
<evidence type="ECO:0000313" key="9">
    <source>
        <dbReference type="Proteomes" id="UP000292927"/>
    </source>
</evidence>
<comment type="caution">
    <text evidence="5">Lacks conserved residue(s) required for the propagation of feature annotation.</text>
</comment>